<evidence type="ECO:0000256" key="6">
    <source>
        <dbReference type="ARBA" id="ARBA00023136"/>
    </source>
</evidence>
<keyword evidence="10" id="KW-1185">Reference proteome</keyword>
<evidence type="ECO:0000256" key="5">
    <source>
        <dbReference type="ARBA" id="ARBA00022989"/>
    </source>
</evidence>
<evidence type="ECO:0000256" key="3">
    <source>
        <dbReference type="ARBA" id="ARBA00022475"/>
    </source>
</evidence>
<evidence type="ECO:0000313" key="9">
    <source>
        <dbReference type="EMBL" id="PTR20259.1"/>
    </source>
</evidence>
<dbReference type="PANTHER" id="PTHR30353:SF15">
    <property type="entry name" value="INNER MEMBRANE PROTEIN YABI"/>
    <property type="match status" value="1"/>
</dbReference>
<comment type="similarity">
    <text evidence="2 7">Belongs to the DedA family.</text>
</comment>
<gene>
    <name evidence="9" type="ORF">C8J28_10220</name>
</gene>
<evidence type="ECO:0000256" key="7">
    <source>
        <dbReference type="RuleBase" id="RU367016"/>
    </source>
</evidence>
<proteinExistence type="inferred from homology"/>
<comment type="caution">
    <text evidence="9">The sequence shown here is derived from an EMBL/GenBank/DDBJ whole genome shotgun (WGS) entry which is preliminary data.</text>
</comment>
<keyword evidence="4 7" id="KW-0812">Transmembrane</keyword>
<accession>A0A2T5KCY5</accession>
<feature type="transmembrane region" description="Helical" evidence="7">
    <location>
        <begin position="20"/>
        <end position="53"/>
    </location>
</feature>
<dbReference type="Pfam" id="PF09335">
    <property type="entry name" value="VTT_dom"/>
    <property type="match status" value="1"/>
</dbReference>
<dbReference type="OrthoDB" id="9801622at2"/>
<dbReference type="RefSeq" id="WP_108220151.1">
    <property type="nucleotide sequence ID" value="NZ_CP090021.1"/>
</dbReference>
<dbReference type="EMBL" id="QAOT01000002">
    <property type="protein sequence ID" value="PTR20259.1"/>
    <property type="molecule type" value="Genomic_DNA"/>
</dbReference>
<feature type="transmembrane region" description="Helical" evidence="7">
    <location>
        <begin position="62"/>
        <end position="82"/>
    </location>
</feature>
<name>A0A2T5KCY5_9RHOB</name>
<dbReference type="InterPro" id="IPR032818">
    <property type="entry name" value="DedA-like"/>
</dbReference>
<comment type="subcellular location">
    <subcellularLocation>
        <location evidence="1 7">Cell membrane</location>
        <topology evidence="1 7">Multi-pass membrane protein</topology>
    </subcellularLocation>
</comment>
<comment type="caution">
    <text evidence="7">Lacks conserved residue(s) required for the propagation of feature annotation.</text>
</comment>
<reference evidence="9 10" key="1">
    <citation type="submission" date="2018-04" db="EMBL/GenBank/DDBJ databases">
        <title>Genomic Encyclopedia of Type Strains, Phase III (KMG-III): the genomes of soil and plant-associated and newly described type strains.</title>
        <authorList>
            <person name="Whitman W."/>
        </authorList>
    </citation>
    <scope>NUCLEOTIDE SEQUENCE [LARGE SCALE GENOMIC DNA]</scope>
    <source>
        <strain evidence="9 10">KA25</strain>
    </source>
</reference>
<dbReference type="PANTHER" id="PTHR30353">
    <property type="entry name" value="INNER MEMBRANE PROTEIN DEDA-RELATED"/>
    <property type="match status" value="1"/>
</dbReference>
<organism evidence="9 10">
    <name type="scientific">Cereibacter azotoformans</name>
    <dbReference type="NCBI Taxonomy" id="43057"/>
    <lineage>
        <taxon>Bacteria</taxon>
        <taxon>Pseudomonadati</taxon>
        <taxon>Pseudomonadota</taxon>
        <taxon>Alphaproteobacteria</taxon>
        <taxon>Rhodobacterales</taxon>
        <taxon>Paracoccaceae</taxon>
        <taxon>Cereibacter</taxon>
    </lineage>
</organism>
<sequence>MDGIVETIVGFIRDNSDWALWIAMIFAAAETTAFLSILIPSTAILFGVGALVATGGLDFTPIWIGASIGAMLGSFFSFWLGWRFGPRALEMPPMRDHRALIHRGTDAFARWGTLAVLIGHFFGPLRAVVFVLAGVSRLSVWKFAPVNILGCIAWAWATPKSGEIGGNVLGYLWNLVTGG</sequence>
<feature type="domain" description="VTT" evidence="8">
    <location>
        <begin position="39"/>
        <end position="156"/>
    </location>
</feature>
<evidence type="ECO:0000256" key="2">
    <source>
        <dbReference type="ARBA" id="ARBA00010792"/>
    </source>
</evidence>
<dbReference type="AlphaFoldDB" id="A0A2T5KCY5"/>
<dbReference type="GO" id="GO:0005886">
    <property type="term" value="C:plasma membrane"/>
    <property type="evidence" value="ECO:0007669"/>
    <property type="project" value="UniProtKB-SubCell"/>
</dbReference>
<dbReference type="InterPro" id="IPR032816">
    <property type="entry name" value="VTT_dom"/>
</dbReference>
<evidence type="ECO:0000256" key="4">
    <source>
        <dbReference type="ARBA" id="ARBA00022692"/>
    </source>
</evidence>
<protein>
    <submittedName>
        <fullName evidence="9">Membrane protein DedA with SNARE-associated domain</fullName>
    </submittedName>
</protein>
<keyword evidence="3 7" id="KW-1003">Cell membrane</keyword>
<evidence type="ECO:0000313" key="10">
    <source>
        <dbReference type="Proteomes" id="UP000244060"/>
    </source>
</evidence>
<keyword evidence="5 7" id="KW-1133">Transmembrane helix</keyword>
<dbReference type="Proteomes" id="UP000244060">
    <property type="component" value="Unassembled WGS sequence"/>
</dbReference>
<feature type="transmembrane region" description="Helical" evidence="7">
    <location>
        <begin position="111"/>
        <end position="133"/>
    </location>
</feature>
<keyword evidence="6 7" id="KW-0472">Membrane</keyword>
<evidence type="ECO:0000259" key="8">
    <source>
        <dbReference type="Pfam" id="PF09335"/>
    </source>
</evidence>
<evidence type="ECO:0000256" key="1">
    <source>
        <dbReference type="ARBA" id="ARBA00004651"/>
    </source>
</evidence>